<keyword evidence="4" id="KW-0862">Zinc</keyword>
<dbReference type="Pfam" id="PF25095">
    <property type="entry name" value="C2H2-zf_KIN17"/>
    <property type="match status" value="1"/>
</dbReference>
<dbReference type="GO" id="GO:0005634">
    <property type="term" value="C:nucleus"/>
    <property type="evidence" value="ECO:0007669"/>
    <property type="project" value="TreeGrafter"/>
</dbReference>
<dbReference type="FunFam" id="2.30.30.30:FF:000021">
    <property type="entry name" value="DNA/RNA-binding protein KIN17, putative"/>
    <property type="match status" value="1"/>
</dbReference>
<evidence type="ECO:0000256" key="1">
    <source>
        <dbReference type="ARBA" id="ARBA00008517"/>
    </source>
</evidence>
<dbReference type="GO" id="GO:0006974">
    <property type="term" value="P:DNA damage response"/>
    <property type="evidence" value="ECO:0007669"/>
    <property type="project" value="TreeGrafter"/>
</dbReference>
<dbReference type="GO" id="GO:0006260">
    <property type="term" value="P:DNA replication"/>
    <property type="evidence" value="ECO:0007669"/>
    <property type="project" value="TreeGrafter"/>
</dbReference>
<reference evidence="7 8" key="1">
    <citation type="journal article" date="2019" name="PLoS Biol.">
        <title>Sex chromosomes control vertical transmission of feminizing Wolbachia symbionts in an isopod.</title>
        <authorList>
            <person name="Becking T."/>
            <person name="Chebbi M.A."/>
            <person name="Giraud I."/>
            <person name="Moumen B."/>
            <person name="Laverre T."/>
            <person name="Caubet Y."/>
            <person name="Peccoud J."/>
            <person name="Gilbert C."/>
            <person name="Cordaux R."/>
        </authorList>
    </citation>
    <scope>NUCLEOTIDE SEQUENCE [LARGE SCALE GENOMIC DNA]</scope>
    <source>
        <strain evidence="7">ANa2</strain>
        <tissue evidence="7">Whole body excluding digestive tract and cuticle</tissue>
    </source>
</reference>
<feature type="domain" description="DNA/RNA-binding protein Kin17 WH-like" evidence="6">
    <location>
        <begin position="83"/>
        <end position="209"/>
    </location>
</feature>
<keyword evidence="2" id="KW-0479">Metal-binding</keyword>
<dbReference type="Gene3D" id="2.30.30.30">
    <property type="match status" value="1"/>
</dbReference>
<evidence type="ECO:0000259" key="6">
    <source>
        <dbReference type="SMART" id="SM01253"/>
    </source>
</evidence>
<dbReference type="Pfam" id="PF18131">
    <property type="entry name" value="KN17_SH3"/>
    <property type="match status" value="1"/>
</dbReference>
<organism evidence="7 8">
    <name type="scientific">Armadillidium nasatum</name>
    <dbReference type="NCBI Taxonomy" id="96803"/>
    <lineage>
        <taxon>Eukaryota</taxon>
        <taxon>Metazoa</taxon>
        <taxon>Ecdysozoa</taxon>
        <taxon>Arthropoda</taxon>
        <taxon>Crustacea</taxon>
        <taxon>Multicrustacea</taxon>
        <taxon>Malacostraca</taxon>
        <taxon>Eumalacostraca</taxon>
        <taxon>Peracarida</taxon>
        <taxon>Isopoda</taxon>
        <taxon>Oniscidea</taxon>
        <taxon>Crinocheta</taxon>
        <taxon>Armadillidiidae</taxon>
        <taxon>Armadillidium</taxon>
    </lineage>
</organism>
<sequence length="433" mass="50862">MFLNIFFVLPESQTSLSNFSEYLFIENLKTHDGEARKRTPKDIANRMKAKGLQKLRWYCQMCQKQCRDENGFKCHTTSEGHQRQLLLFAEDPDKYLDSFSEEFFDGYISLLKRRFGTKRVHANNVYQEYIHDREHVHMNATKWETLTEFVKWLGKEGHCIVDETEKGWYVAYVDRDPETLLKQQRKQKREKFEKDEEERFQDFINKQVEMGQLKGQKGKEEFTELKREDEESAITLNLKLASKAKETVKDLKKESLINPLKFLSSQKVKEKKKETNAPKKRSAFLDLIEEEQRRKKQQKHDSPAEEANSKIKAEPPWIAKNIIVKVITKELGSKYYKEKGVVRDVIDNYVAIIKLIDCGTKLKLDQVHLETVVPNIGRDVLILSGKYKGMKATLKSIEEEKFSASLEIISEPYTKKIVTEIPYEHFSKLFVDK</sequence>
<dbReference type="Gene3D" id="1.10.10.2030">
    <property type="entry name" value="DNA/RNA-binding protein Kin17, conserved domain"/>
    <property type="match status" value="1"/>
</dbReference>
<dbReference type="InterPro" id="IPR014722">
    <property type="entry name" value="Rib_uL2_dom2"/>
</dbReference>
<evidence type="ECO:0000313" key="7">
    <source>
        <dbReference type="EMBL" id="KAB7501710.1"/>
    </source>
</evidence>
<name>A0A5N5T9N4_9CRUS</name>
<dbReference type="GO" id="GO:0008270">
    <property type="term" value="F:zinc ion binding"/>
    <property type="evidence" value="ECO:0007669"/>
    <property type="project" value="UniProtKB-KW"/>
</dbReference>
<dbReference type="InterPro" id="IPR037321">
    <property type="entry name" value="KIN17-like"/>
</dbReference>
<protein>
    <submittedName>
        <fullName evidence="7">DNA/RNA-binding protein KIN17</fullName>
    </submittedName>
</protein>
<dbReference type="GO" id="GO:0003690">
    <property type="term" value="F:double-stranded DNA binding"/>
    <property type="evidence" value="ECO:0007669"/>
    <property type="project" value="TreeGrafter"/>
</dbReference>
<dbReference type="InterPro" id="IPR038254">
    <property type="entry name" value="KIN17_WH-like_sf"/>
</dbReference>
<dbReference type="Gene3D" id="2.30.30.140">
    <property type="match status" value="1"/>
</dbReference>
<proteinExistence type="inferred from homology"/>
<gene>
    <name evidence="7" type="primary">Kin_1</name>
    <name evidence="7" type="ORF">Anas_07782</name>
</gene>
<dbReference type="PANTHER" id="PTHR12805:SF0">
    <property type="entry name" value="DNA_RNA-BINDING PROTEIN KIN17"/>
    <property type="match status" value="1"/>
</dbReference>
<evidence type="ECO:0000256" key="4">
    <source>
        <dbReference type="ARBA" id="ARBA00022833"/>
    </source>
</evidence>
<dbReference type="OrthoDB" id="10266249at2759"/>
<dbReference type="Pfam" id="PF10357">
    <property type="entry name" value="WH_KIN17"/>
    <property type="match status" value="1"/>
</dbReference>
<dbReference type="InterPro" id="IPR041330">
    <property type="entry name" value="KN17_SH3"/>
</dbReference>
<dbReference type="AlphaFoldDB" id="A0A5N5T9N4"/>
<dbReference type="Pfam" id="PF25092">
    <property type="entry name" value="SH3_KIN17_C"/>
    <property type="match status" value="1"/>
</dbReference>
<dbReference type="FunFam" id="1.10.10.2030:FF:000001">
    <property type="entry name" value="DNA/RNA-binding protein KIN17, putative"/>
    <property type="match status" value="1"/>
</dbReference>
<feature type="region of interest" description="Disordered" evidence="5">
    <location>
        <begin position="291"/>
        <end position="310"/>
    </location>
</feature>
<evidence type="ECO:0000256" key="2">
    <source>
        <dbReference type="ARBA" id="ARBA00022723"/>
    </source>
</evidence>
<dbReference type="InterPro" id="IPR019447">
    <property type="entry name" value="DNA/RNA-bd_Kin17_WH-like_dom"/>
</dbReference>
<keyword evidence="3" id="KW-0863">Zinc-finger</keyword>
<evidence type="ECO:0000256" key="5">
    <source>
        <dbReference type="SAM" id="MobiDB-lite"/>
    </source>
</evidence>
<dbReference type="PANTHER" id="PTHR12805">
    <property type="entry name" value="KIN17 KIN, ANTIGENIC DETERMINANT OF RECA PROTEIN HOMOLOG"/>
    <property type="match status" value="1"/>
</dbReference>
<dbReference type="InterPro" id="IPR036236">
    <property type="entry name" value="Znf_C2H2_sf"/>
</dbReference>
<feature type="compositionally biased region" description="Basic and acidic residues" evidence="5">
    <location>
        <begin position="299"/>
        <end position="310"/>
    </location>
</feature>
<dbReference type="InterPro" id="IPR056767">
    <property type="entry name" value="C2H2-Znf_KIN17"/>
</dbReference>
<evidence type="ECO:0000313" key="8">
    <source>
        <dbReference type="Proteomes" id="UP000326759"/>
    </source>
</evidence>
<dbReference type="Proteomes" id="UP000326759">
    <property type="component" value="Unassembled WGS sequence"/>
</dbReference>
<comment type="similarity">
    <text evidence="1">Belongs to the KIN17 family.</text>
</comment>
<keyword evidence="8" id="KW-1185">Reference proteome</keyword>
<dbReference type="SUPFAM" id="SSF57667">
    <property type="entry name" value="beta-beta-alpha zinc fingers"/>
    <property type="match status" value="1"/>
</dbReference>
<dbReference type="SMART" id="SM01253">
    <property type="entry name" value="Kin17_mid"/>
    <property type="match status" value="1"/>
</dbReference>
<evidence type="ECO:0000256" key="3">
    <source>
        <dbReference type="ARBA" id="ARBA00022771"/>
    </source>
</evidence>
<dbReference type="EMBL" id="SEYY01009776">
    <property type="protein sequence ID" value="KAB7501710.1"/>
    <property type="molecule type" value="Genomic_DNA"/>
</dbReference>
<comment type="caution">
    <text evidence="7">The sequence shown here is derived from an EMBL/GenBank/DDBJ whole genome shotgun (WGS) entry which is preliminary data.</text>
</comment>
<dbReference type="InterPro" id="IPR041995">
    <property type="entry name" value="KOW_KIN17"/>
</dbReference>
<accession>A0A5N5T9N4</accession>
<dbReference type="CDD" id="cd13155">
    <property type="entry name" value="KOW_KIN17"/>
    <property type="match status" value="1"/>
</dbReference>